<reference evidence="3" key="2">
    <citation type="submission" date="2020-09" db="EMBL/GenBank/DDBJ databases">
        <authorList>
            <person name="Sun Q."/>
            <person name="Zhou Y."/>
        </authorList>
    </citation>
    <scope>NUCLEOTIDE SEQUENCE</scope>
    <source>
        <strain evidence="3">CGMCC 1.16134</strain>
    </source>
</reference>
<dbReference type="InterPro" id="IPR050491">
    <property type="entry name" value="AmpC-like"/>
</dbReference>
<keyword evidence="1" id="KW-1133">Transmembrane helix</keyword>
<evidence type="ECO:0000313" key="4">
    <source>
        <dbReference type="Proteomes" id="UP000637643"/>
    </source>
</evidence>
<dbReference type="EMBL" id="BMKR01000019">
    <property type="protein sequence ID" value="GGF91997.1"/>
    <property type="molecule type" value="Genomic_DNA"/>
</dbReference>
<sequence>MAELEAKTDQIMKKYIGKDVPGASVSIVKDGEIVFMKGYGYSDIAKQTPVDAGTTYLEAGSVSKLFTWTAVMQLVEQGKLDLEADIRKYLPDGFLDLAFKEPVTLNHLMSHTAGFEERTEGLLVSDPTQIKPLEEHIAPGNQPKQIYTPGTVIAYSNYGTNLAGYIVERVSGKSFEDYIQQNIFAPLDMKQSFFTPRYDLIPEIMENKAVGYAKAGGEWAAQPNFYINDMPAGSLNITAENMAHFMLAHLNTTGSAKYKLFQQPETLQQMHEVSYTHHPLLPGNAHGFWEHFAGQYRVLEHGGNTIAFSSLLSIVPEENFGISILTNVANEMSGARSELIKLFVGDSRLAPEATSEFNHSEQVAGKYRSARAVDSNILKVTSVVQDTDTVITANAKGGIDLSIPYMNINVSFVEIEPYLYERVTPGNTLMDNAGIDISRVYFQTDDSGKVTQLSYGVIADERPVSFTETVIFNYVLVGGAALLFTVGLAVGIIGWIRNSRRTTRPRNKHRLPLRAGVILISFLGLLSIGNLILSVNRLSSDPFQSMANFKLNILFFWVLAIAFIPAVYLVARKWKATGNTLPMKLLTAVLMISFLAITFFLYSYNFYSLA</sequence>
<gene>
    <name evidence="3" type="ORF">GCM10010912_41220</name>
</gene>
<dbReference type="Proteomes" id="UP000637643">
    <property type="component" value="Unassembled WGS sequence"/>
</dbReference>
<proteinExistence type="predicted"/>
<dbReference type="PANTHER" id="PTHR46825:SF9">
    <property type="entry name" value="BETA-LACTAMASE-RELATED DOMAIN-CONTAINING PROTEIN"/>
    <property type="match status" value="1"/>
</dbReference>
<dbReference type="Pfam" id="PF00144">
    <property type="entry name" value="Beta-lactamase"/>
    <property type="match status" value="1"/>
</dbReference>
<reference evidence="3" key="1">
    <citation type="journal article" date="2014" name="Int. J. Syst. Evol. Microbiol.">
        <title>Complete genome sequence of Corynebacterium casei LMG S-19264T (=DSM 44701T), isolated from a smear-ripened cheese.</title>
        <authorList>
            <consortium name="US DOE Joint Genome Institute (JGI-PGF)"/>
            <person name="Walter F."/>
            <person name="Albersmeier A."/>
            <person name="Kalinowski J."/>
            <person name="Ruckert C."/>
        </authorList>
    </citation>
    <scope>NUCLEOTIDE SEQUENCE</scope>
    <source>
        <strain evidence="3">CGMCC 1.16134</strain>
    </source>
</reference>
<name>A0A917FMX9_9BACL</name>
<evidence type="ECO:0000256" key="1">
    <source>
        <dbReference type="SAM" id="Phobius"/>
    </source>
</evidence>
<accession>A0A917FMX9</accession>
<evidence type="ECO:0000313" key="3">
    <source>
        <dbReference type="EMBL" id="GGF91997.1"/>
    </source>
</evidence>
<protein>
    <submittedName>
        <fullName evidence="3">FmtA-like protein</fullName>
    </submittedName>
</protein>
<keyword evidence="4" id="KW-1185">Reference proteome</keyword>
<feature type="transmembrane region" description="Helical" evidence="1">
    <location>
        <begin position="553"/>
        <end position="571"/>
    </location>
</feature>
<keyword evidence="1" id="KW-0472">Membrane</keyword>
<feature type="transmembrane region" description="Helical" evidence="1">
    <location>
        <begin position="515"/>
        <end position="533"/>
    </location>
</feature>
<dbReference type="InterPro" id="IPR012338">
    <property type="entry name" value="Beta-lactam/transpept-like"/>
</dbReference>
<comment type="caution">
    <text evidence="3">The sequence shown here is derived from an EMBL/GenBank/DDBJ whole genome shotgun (WGS) entry which is preliminary data.</text>
</comment>
<dbReference type="Gene3D" id="3.40.710.10">
    <property type="entry name" value="DD-peptidase/beta-lactamase superfamily"/>
    <property type="match status" value="1"/>
</dbReference>
<keyword evidence="1" id="KW-0812">Transmembrane</keyword>
<organism evidence="3 4">
    <name type="scientific">Paenibacillus albidus</name>
    <dbReference type="NCBI Taxonomy" id="2041023"/>
    <lineage>
        <taxon>Bacteria</taxon>
        <taxon>Bacillati</taxon>
        <taxon>Bacillota</taxon>
        <taxon>Bacilli</taxon>
        <taxon>Bacillales</taxon>
        <taxon>Paenibacillaceae</taxon>
        <taxon>Paenibacillus</taxon>
    </lineage>
</organism>
<dbReference type="AlphaFoldDB" id="A0A917FMX9"/>
<feature type="transmembrane region" description="Helical" evidence="1">
    <location>
        <begin position="583"/>
        <end position="604"/>
    </location>
</feature>
<feature type="domain" description="Beta-lactamase-related" evidence="2">
    <location>
        <begin position="9"/>
        <end position="333"/>
    </location>
</feature>
<evidence type="ECO:0000259" key="2">
    <source>
        <dbReference type="Pfam" id="PF00144"/>
    </source>
</evidence>
<dbReference type="SUPFAM" id="SSF56601">
    <property type="entry name" value="beta-lactamase/transpeptidase-like"/>
    <property type="match status" value="1"/>
</dbReference>
<dbReference type="PANTHER" id="PTHR46825">
    <property type="entry name" value="D-ALANYL-D-ALANINE-CARBOXYPEPTIDASE/ENDOPEPTIDASE AMPH"/>
    <property type="match status" value="1"/>
</dbReference>
<feature type="transmembrane region" description="Helical" evidence="1">
    <location>
        <begin position="471"/>
        <end position="495"/>
    </location>
</feature>
<dbReference type="InterPro" id="IPR001466">
    <property type="entry name" value="Beta-lactam-related"/>
</dbReference>